<dbReference type="AlphaFoldDB" id="A0A9P8VZZ3"/>
<keyword evidence="1" id="KW-0732">Signal</keyword>
<dbReference type="SUPFAM" id="SSF56300">
    <property type="entry name" value="Metallo-dependent phosphatases"/>
    <property type="match status" value="1"/>
</dbReference>
<dbReference type="OrthoDB" id="7722975at2759"/>
<dbReference type="PANTHER" id="PTHR11575:SF43">
    <property type="entry name" value="SER_THR PROTEIN PHOSPHATASE FAMILY (AFU_ORTHOLOGUE AFUA_3G04160)"/>
    <property type="match status" value="1"/>
</dbReference>
<sequence>MIVRSSIAGAALVSLASAAQPGAVAPVEAPMRDLVWGQLNFLHTTDTHGWLAGHLQEPQYSADWGDYISFAHHMRKQADANGTDLLVIDTGDRIEGNGLYDASKPKGLYQYDIYANSEADLICIGNHELYRAYSADLEHNTTVPNYKDKYIASNLDYIDHETGEQTPLAQRYRKFKTKNQGINIVAFGFLFDFTNNANNTVVQPVEDTVKEDWFQEAIREKPDLFVVIGHVGLRMEEYRVIFTAIRKQNWHIPIAFFGGHAHVRDARKFDSKAFAIASGRYFETIGWVSIDGLKTNSDEVEITSSPTFTRRYIDTNLFGLHYHTGLNETTFPTEEGKKVSEMIAHARKALDLDYRYGCAPKSLWMHQAKYPSEDNIYTWITDEVFPDIITRKGREDKPRIAITNTGGIRFDIFKGPFTRDSTYAVSPFMSGFRYIKDVPYKAAAKVIDILNSGGVIFEEHGLDVRFLTIPEQMFPKPAALVEDTEDTEDTEQVRLELRSLRDEPALTSGYTTKDDLGDDGDDTVHAAVKSYPQPNAIQGKIAFPEEGDPETVDFVFLDFTQPWIIHALNFAGFACSDALVERYREGSLTSLMADWISENWTGDC</sequence>
<feature type="domain" description="Putative 5'-nucleotidase C-terminal" evidence="3">
    <location>
        <begin position="363"/>
        <end position="565"/>
    </location>
</feature>
<organism evidence="4 5">
    <name type="scientific">Thelonectria olida</name>
    <dbReference type="NCBI Taxonomy" id="1576542"/>
    <lineage>
        <taxon>Eukaryota</taxon>
        <taxon>Fungi</taxon>
        <taxon>Dikarya</taxon>
        <taxon>Ascomycota</taxon>
        <taxon>Pezizomycotina</taxon>
        <taxon>Sordariomycetes</taxon>
        <taxon>Hypocreomycetidae</taxon>
        <taxon>Hypocreales</taxon>
        <taxon>Nectriaceae</taxon>
        <taxon>Thelonectria</taxon>
    </lineage>
</organism>
<evidence type="ECO:0000256" key="1">
    <source>
        <dbReference type="SAM" id="SignalP"/>
    </source>
</evidence>
<comment type="caution">
    <text evidence="4">The sequence shown here is derived from an EMBL/GenBank/DDBJ whole genome shotgun (WGS) entry which is preliminary data.</text>
</comment>
<name>A0A9P8VZZ3_9HYPO</name>
<keyword evidence="5" id="KW-1185">Reference proteome</keyword>
<dbReference type="GO" id="GO:0009166">
    <property type="term" value="P:nucleotide catabolic process"/>
    <property type="evidence" value="ECO:0007669"/>
    <property type="project" value="InterPro"/>
</dbReference>
<dbReference type="FunFam" id="3.90.780.10:FF:000009">
    <property type="entry name" value="Ser/Thr protein phosphatase family"/>
    <property type="match status" value="1"/>
</dbReference>
<evidence type="ECO:0000313" key="4">
    <source>
        <dbReference type="EMBL" id="KAH6885280.1"/>
    </source>
</evidence>
<evidence type="ECO:0000313" key="5">
    <source>
        <dbReference type="Proteomes" id="UP000777438"/>
    </source>
</evidence>
<feature type="signal peptide" evidence="1">
    <location>
        <begin position="1"/>
        <end position="18"/>
    </location>
</feature>
<dbReference type="InterPro" id="IPR014485">
    <property type="entry name" value="Pesterase_C1039"/>
</dbReference>
<dbReference type="Proteomes" id="UP000777438">
    <property type="component" value="Unassembled WGS sequence"/>
</dbReference>
<dbReference type="InterPro" id="IPR036907">
    <property type="entry name" value="5'-Nucleotdase_C_sf"/>
</dbReference>
<dbReference type="GO" id="GO:0005576">
    <property type="term" value="C:extracellular region"/>
    <property type="evidence" value="ECO:0007669"/>
    <property type="project" value="UniProtKB-ARBA"/>
</dbReference>
<dbReference type="GO" id="GO:0005829">
    <property type="term" value="C:cytosol"/>
    <property type="evidence" value="ECO:0007669"/>
    <property type="project" value="TreeGrafter"/>
</dbReference>
<dbReference type="SUPFAM" id="SSF55816">
    <property type="entry name" value="5'-nucleotidase (syn. UDP-sugar hydrolase), C-terminal domain"/>
    <property type="match status" value="1"/>
</dbReference>
<dbReference type="PANTHER" id="PTHR11575">
    <property type="entry name" value="5'-NUCLEOTIDASE-RELATED"/>
    <property type="match status" value="1"/>
</dbReference>
<dbReference type="InterPro" id="IPR004843">
    <property type="entry name" value="Calcineurin-like_PHP"/>
</dbReference>
<evidence type="ECO:0000259" key="2">
    <source>
        <dbReference type="Pfam" id="PF00149"/>
    </source>
</evidence>
<dbReference type="PIRSF" id="PIRSF017316">
    <property type="entry name" value="Pesterase_C1039"/>
    <property type="match status" value="1"/>
</dbReference>
<dbReference type="Gene3D" id="3.60.21.10">
    <property type="match status" value="1"/>
</dbReference>
<dbReference type="InterPro" id="IPR029052">
    <property type="entry name" value="Metallo-depent_PP-like"/>
</dbReference>
<dbReference type="GO" id="GO:0016787">
    <property type="term" value="F:hydrolase activity"/>
    <property type="evidence" value="ECO:0007669"/>
    <property type="project" value="InterPro"/>
</dbReference>
<dbReference type="InterPro" id="IPR006179">
    <property type="entry name" value="5_nucleotidase/apyrase"/>
</dbReference>
<proteinExistence type="predicted"/>
<dbReference type="Pfam" id="PF00149">
    <property type="entry name" value="Metallophos"/>
    <property type="match status" value="1"/>
</dbReference>
<dbReference type="Pfam" id="PF21953">
    <property type="entry name" value="NadN_nucleosid_C"/>
    <property type="match status" value="1"/>
</dbReference>
<feature type="chain" id="PRO_5040359737" evidence="1">
    <location>
        <begin position="19"/>
        <end position="604"/>
    </location>
</feature>
<dbReference type="Gene3D" id="3.90.780.10">
    <property type="entry name" value="5'-Nucleotidase, C-terminal domain"/>
    <property type="match status" value="2"/>
</dbReference>
<dbReference type="FunFam" id="3.60.21.10:FF:000043">
    <property type="entry name" value="Ser/Thr protein phosphatase family"/>
    <property type="match status" value="1"/>
</dbReference>
<protein>
    <submittedName>
        <fullName evidence="4">Metallo-dependent phosphatase-like protein</fullName>
    </submittedName>
</protein>
<reference evidence="4 5" key="1">
    <citation type="journal article" date="2021" name="Nat. Commun.">
        <title>Genetic determinants of endophytism in the Arabidopsis root mycobiome.</title>
        <authorList>
            <person name="Mesny F."/>
            <person name="Miyauchi S."/>
            <person name="Thiergart T."/>
            <person name="Pickel B."/>
            <person name="Atanasova L."/>
            <person name="Karlsson M."/>
            <person name="Huettel B."/>
            <person name="Barry K.W."/>
            <person name="Haridas S."/>
            <person name="Chen C."/>
            <person name="Bauer D."/>
            <person name="Andreopoulos W."/>
            <person name="Pangilinan J."/>
            <person name="LaButti K."/>
            <person name="Riley R."/>
            <person name="Lipzen A."/>
            <person name="Clum A."/>
            <person name="Drula E."/>
            <person name="Henrissat B."/>
            <person name="Kohler A."/>
            <person name="Grigoriev I.V."/>
            <person name="Martin F.M."/>
            <person name="Hacquard S."/>
        </authorList>
    </citation>
    <scope>NUCLEOTIDE SEQUENCE [LARGE SCALE GENOMIC DNA]</scope>
    <source>
        <strain evidence="4 5">MPI-CAGE-CH-0241</strain>
    </source>
</reference>
<evidence type="ECO:0000259" key="3">
    <source>
        <dbReference type="Pfam" id="PF21953"/>
    </source>
</evidence>
<dbReference type="InterPro" id="IPR041823">
    <property type="entry name" value="YHR202W_N"/>
</dbReference>
<dbReference type="CDD" id="cd07407">
    <property type="entry name" value="MPP_YHR202W_N"/>
    <property type="match status" value="1"/>
</dbReference>
<dbReference type="InterPro" id="IPR053828">
    <property type="entry name" value="Nucleosidase_C"/>
</dbReference>
<dbReference type="EMBL" id="JAGPYM010000018">
    <property type="protein sequence ID" value="KAH6885280.1"/>
    <property type="molecule type" value="Genomic_DNA"/>
</dbReference>
<accession>A0A9P8VZZ3</accession>
<gene>
    <name evidence="4" type="ORF">B0T10DRAFT_492349</name>
</gene>
<feature type="domain" description="Calcineurin-like phosphoesterase" evidence="2">
    <location>
        <begin position="40"/>
        <end position="263"/>
    </location>
</feature>